<evidence type="ECO:0000256" key="1">
    <source>
        <dbReference type="ARBA" id="ARBA00001946"/>
    </source>
</evidence>
<keyword evidence="5 12" id="KW-0378">Hydrolase</keyword>
<dbReference type="EMBL" id="FTOJ01000015">
    <property type="protein sequence ID" value="SIT09797.1"/>
    <property type="molecule type" value="Genomic_DNA"/>
</dbReference>
<dbReference type="EC" id="3.1.-.-" evidence="12"/>
<dbReference type="STRING" id="551459.SAMN05421796_1158"/>
<evidence type="ECO:0000313" key="14">
    <source>
        <dbReference type="EMBL" id="PQA90111.1"/>
    </source>
</evidence>
<evidence type="ECO:0000256" key="3">
    <source>
        <dbReference type="ARBA" id="ARBA00022723"/>
    </source>
</evidence>
<dbReference type="InterPro" id="IPR003615">
    <property type="entry name" value="HNH_nuc"/>
</dbReference>
<dbReference type="Gene3D" id="3.30.420.10">
    <property type="entry name" value="Ribonuclease H-like superfamily/Ribonuclease H"/>
    <property type="match status" value="3"/>
</dbReference>
<evidence type="ECO:0000256" key="9">
    <source>
        <dbReference type="ARBA" id="ARBA00023125"/>
    </source>
</evidence>
<keyword evidence="4 12" id="KW-0255">Endonuclease</keyword>
<evidence type="ECO:0000256" key="7">
    <source>
        <dbReference type="ARBA" id="ARBA00022884"/>
    </source>
</evidence>
<reference evidence="16" key="3">
    <citation type="submission" date="2017-01" db="EMBL/GenBank/DDBJ databases">
        <authorList>
            <person name="Varghese N."/>
            <person name="Submissions S."/>
        </authorList>
    </citation>
    <scope>NUCLEOTIDE SEQUENCE [LARGE SCALE GENOMIC DNA]</scope>
    <source>
        <strain evidence="16">DSM 21068</strain>
    </source>
</reference>
<dbReference type="GO" id="GO:0004519">
    <property type="term" value="F:endonuclease activity"/>
    <property type="evidence" value="ECO:0007669"/>
    <property type="project" value="UniProtKB-UniRule"/>
</dbReference>
<protein>
    <recommendedName>
        <fullName evidence="12">CRISPR-associated endonuclease Cas9</fullName>
        <ecNumber evidence="12">3.1.-.-</ecNumber>
    </recommendedName>
</protein>
<feature type="active site" description="Proton acceptor for HNH nuclease domain" evidence="12">
    <location>
        <position position="793"/>
    </location>
</feature>
<dbReference type="GO" id="GO:0046872">
    <property type="term" value="F:metal ion binding"/>
    <property type="evidence" value="ECO:0007669"/>
    <property type="project" value="UniProtKB-UniRule"/>
</dbReference>
<feature type="binding site" evidence="12">
    <location>
        <position position="9"/>
    </location>
    <ligand>
        <name>Mg(2+)</name>
        <dbReference type="ChEBI" id="CHEBI:18420"/>
        <label>2</label>
    </ligand>
</feature>
<dbReference type="GO" id="GO:0043571">
    <property type="term" value="P:maintenance of CRISPR repeat elements"/>
    <property type="evidence" value="ECO:0007669"/>
    <property type="project" value="UniProtKB-UniRule"/>
</dbReference>
<dbReference type="GO" id="GO:0016787">
    <property type="term" value="F:hydrolase activity"/>
    <property type="evidence" value="ECO:0007669"/>
    <property type="project" value="UniProtKB-KW"/>
</dbReference>
<evidence type="ECO:0000313" key="16">
    <source>
        <dbReference type="Proteomes" id="UP000186246"/>
    </source>
</evidence>
<keyword evidence="6 12" id="KW-0460">Magnesium</keyword>
<evidence type="ECO:0000259" key="13">
    <source>
        <dbReference type="PROSITE" id="PS51749"/>
    </source>
</evidence>
<feature type="domain" description="HNH Cas9-type" evidence="13">
    <location>
        <begin position="717"/>
        <end position="876"/>
    </location>
</feature>
<dbReference type="Proteomes" id="UP000238314">
    <property type="component" value="Unassembled WGS sequence"/>
</dbReference>
<comment type="subunit">
    <text evidence="11 12">Monomer. Binds crRNA and tracrRNA.</text>
</comment>
<comment type="function">
    <text evidence="12">CRISPR (clustered regularly interspaced short palindromic repeat) is an adaptive immune system that provides protection against mobile genetic elements (viruses, transposable elements and conjugative plasmids). CRISPR clusters contain spacers, sequences complementary to antecedent mobile elements, and target invading nucleic acids. CRISPR clusters are transcribed and processed into CRISPR RNA (crRNA). In type II CRISPR systems correct processing of pre-crRNA requires a trans-encoded small RNA (tracrRNA), endogenous ribonuclease 3 (rnc) and this protein. The tracrRNA serves as a guide for ribonuclease 3-aided processing of pre-crRNA. Subsequently Cas9/crRNA/tracrRNA endonucleolytically cleaves linear or circular dsDNA target complementary to the spacer; Cas9 is inactive in the absence of the 2 guide RNAs (gRNA). Cas9 recognizes the protospacer adjacent motif (PAM) in the CRISPR repeat sequences to help distinguish self versus nonself, as targets within the bacterial CRISPR locus do not have PAMs. PAM recognition is also required for catalytic activity.</text>
</comment>
<keyword evidence="9 12" id="KW-0238">DNA-binding</keyword>
<evidence type="ECO:0000256" key="6">
    <source>
        <dbReference type="ARBA" id="ARBA00022842"/>
    </source>
</evidence>
<gene>
    <name evidence="12" type="primary">cas9</name>
    <name evidence="14" type="ORF">B0A70_15180</name>
    <name evidence="15" type="ORF">SAMN05421796_1158</name>
</gene>
<dbReference type="InterPro" id="IPR033114">
    <property type="entry name" value="HNH_CAS9"/>
</dbReference>
<dbReference type="InterPro" id="IPR036397">
    <property type="entry name" value="RNaseH_sf"/>
</dbReference>
<dbReference type="Pfam" id="PF13395">
    <property type="entry name" value="HNH_4"/>
    <property type="match status" value="1"/>
</dbReference>
<feature type="binding site" evidence="12">
    <location>
        <position position="709"/>
    </location>
    <ligand>
        <name>Mg(2+)</name>
        <dbReference type="ChEBI" id="CHEBI:18420"/>
        <label>1</label>
    </ligand>
</feature>
<dbReference type="Pfam" id="PF18541">
    <property type="entry name" value="RuvC_III"/>
    <property type="match status" value="1"/>
</dbReference>
<organism evidence="15 16">
    <name type="scientific">Chryseobacterium piscicola</name>
    <dbReference type="NCBI Taxonomy" id="551459"/>
    <lineage>
        <taxon>Bacteria</taxon>
        <taxon>Pseudomonadati</taxon>
        <taxon>Bacteroidota</taxon>
        <taxon>Flavobacteriia</taxon>
        <taxon>Flavobacteriales</taxon>
        <taxon>Weeksellaceae</taxon>
        <taxon>Chryseobacterium group</taxon>
        <taxon>Chryseobacterium</taxon>
    </lineage>
</organism>
<reference evidence="14 17" key="1">
    <citation type="submission" date="2016-11" db="EMBL/GenBank/DDBJ databases">
        <title>Whole genomes of Flavobacteriaceae.</title>
        <authorList>
            <person name="Stine C."/>
            <person name="Li C."/>
            <person name="Tadesse D."/>
        </authorList>
    </citation>
    <scope>NUCLEOTIDE SEQUENCE [LARGE SCALE GENOMIC DNA]</scope>
    <source>
        <strain evidence="14 17">DSM 21068</strain>
    </source>
</reference>
<dbReference type="InterPro" id="IPR041383">
    <property type="entry name" value="RuvC_III"/>
</dbReference>
<evidence type="ECO:0000256" key="8">
    <source>
        <dbReference type="ARBA" id="ARBA00023118"/>
    </source>
</evidence>
<evidence type="ECO:0000256" key="4">
    <source>
        <dbReference type="ARBA" id="ARBA00022759"/>
    </source>
</evidence>
<dbReference type="OrthoDB" id="9777169at2"/>
<accession>A0A1N7PGZ9</accession>
<keyword evidence="3 12" id="KW-0479">Metal-binding</keyword>
<comment type="domain">
    <text evidence="12">Has 2 endonuclease domains. The discontinuous RuvC-like domain cleaves the target DNA noncomplementary to crRNA while the HNH nuclease domain cleaves the target DNA complementary to crRNA.</text>
</comment>
<comment type="cofactor">
    <cofactor evidence="1 12">
        <name>Mg(2+)</name>
        <dbReference type="ChEBI" id="CHEBI:18420"/>
    </cofactor>
</comment>
<evidence type="ECO:0000256" key="12">
    <source>
        <dbReference type="HAMAP-Rule" id="MF_01480"/>
    </source>
</evidence>
<evidence type="ECO:0000256" key="5">
    <source>
        <dbReference type="ARBA" id="ARBA00022801"/>
    </source>
</evidence>
<dbReference type="GO" id="GO:0003723">
    <property type="term" value="F:RNA binding"/>
    <property type="evidence" value="ECO:0007669"/>
    <property type="project" value="UniProtKB-UniRule"/>
</dbReference>
<dbReference type="Proteomes" id="UP000186246">
    <property type="component" value="Unassembled WGS sequence"/>
</dbReference>
<name>A0A1N7PGZ9_9FLAO</name>
<dbReference type="GO" id="GO:0051607">
    <property type="term" value="P:defense response to virus"/>
    <property type="evidence" value="ECO:0007669"/>
    <property type="project" value="UniProtKB-UniRule"/>
</dbReference>
<keyword evidence="8 12" id="KW-0051">Antiviral defense</keyword>
<dbReference type="PROSITE" id="PS51749">
    <property type="entry name" value="HNH_CAS9"/>
    <property type="match status" value="1"/>
</dbReference>
<dbReference type="InterPro" id="IPR028629">
    <property type="entry name" value="Cas9"/>
</dbReference>
<feature type="binding site" evidence="12">
    <location>
        <position position="958"/>
    </location>
    <ligand>
        <name>Mg(2+)</name>
        <dbReference type="ChEBI" id="CHEBI:18420"/>
        <label>2</label>
    </ligand>
</feature>
<dbReference type="GO" id="GO:0003677">
    <property type="term" value="F:DNA binding"/>
    <property type="evidence" value="ECO:0007669"/>
    <property type="project" value="UniProtKB-UniRule"/>
</dbReference>
<evidence type="ECO:0000256" key="10">
    <source>
        <dbReference type="ARBA" id="ARBA00023211"/>
    </source>
</evidence>
<keyword evidence="17" id="KW-1185">Reference proteome</keyword>
<keyword evidence="7 12" id="KW-0694">RNA-binding</keyword>
<feature type="active site" description="For RuvC-like nuclease domain" evidence="12">
    <location>
        <position position="9"/>
    </location>
</feature>
<evidence type="ECO:0000256" key="11">
    <source>
        <dbReference type="ARBA" id="ARBA00046380"/>
    </source>
</evidence>
<comment type="similarity">
    <text evidence="12">Belongs to the CRISPR-associated Cas9 family.</text>
</comment>
<feature type="binding site" evidence="12">
    <location>
        <position position="9"/>
    </location>
    <ligand>
        <name>Mg(2+)</name>
        <dbReference type="ChEBI" id="CHEBI:18420"/>
        <label>1</label>
    </ligand>
</feature>
<keyword evidence="2 12" id="KW-0540">Nuclease</keyword>
<proteinExistence type="inferred from homology"/>
<dbReference type="RefSeq" id="WP_076452883.1">
    <property type="nucleotide sequence ID" value="NZ_FTOJ01000015.1"/>
</dbReference>
<evidence type="ECO:0000313" key="15">
    <source>
        <dbReference type="EMBL" id="SIT09797.1"/>
    </source>
</evidence>
<evidence type="ECO:0000256" key="2">
    <source>
        <dbReference type="ARBA" id="ARBA00022722"/>
    </source>
</evidence>
<feature type="binding site" evidence="12">
    <location>
        <position position="713"/>
    </location>
    <ligand>
        <name>Mg(2+)</name>
        <dbReference type="ChEBI" id="CHEBI:18420"/>
        <label>2</label>
    </ligand>
</feature>
<reference evidence="15" key="2">
    <citation type="submission" date="2017-01" db="EMBL/GenBank/DDBJ databases">
        <authorList>
            <person name="Mah S.A."/>
            <person name="Swanson W.J."/>
            <person name="Moy G.W."/>
            <person name="Vacquier V.D."/>
        </authorList>
    </citation>
    <scope>NUCLEOTIDE SEQUENCE [LARGE SCALE GENOMIC DNA]</scope>
    <source>
        <strain evidence="15">DSM 21068</strain>
    </source>
</reference>
<feature type="binding site" evidence="12">
    <location>
        <position position="713"/>
    </location>
    <ligand>
        <name>Mg(2+)</name>
        <dbReference type="ChEBI" id="CHEBI:18420"/>
        <label>1</label>
    </ligand>
</feature>
<dbReference type="EMBL" id="MUGO01000027">
    <property type="protein sequence ID" value="PQA90111.1"/>
    <property type="molecule type" value="Genomic_DNA"/>
</dbReference>
<dbReference type="HAMAP" id="MF_01480">
    <property type="entry name" value="Cas9"/>
    <property type="match status" value="1"/>
</dbReference>
<sequence>MTKNILGLDLGVSSIGWAYVQEDDKNSANNKIIKLGVRVNPLTVDEQINFEKGKPITTNAGRTLARGARRNLQRFKLRRANVIDVLTKGNILKDGDLLTEVGKNSTFQTQELRAKSAKEKIELSDFVRVLLLINKKRGYKSSRKAKNEDEGQIIDGMAVAKKLYEESLTPGEYSYQLLIEGKKQLPDFYRSDLQAEFDKVWKFQKQFYSEILIDKLYKELQGKNKNATWAILKEPFSLVGIKQMGTMQEKKIEKYLWRSEAAKKQLDFESLAVVFQEINSNLNNSSGYLGAISDRSKELYFNHQTVGEYLYQQLKANPHTKLKNQVFYRQDYLDEFEKIWETQTQYHSELTKELKEQVRDVVIFYQRKLKSQKGLISICEFENREIEIIENGKTKKKTVGLKVAPKSSPLFQEFKIWQVLNNLQFQNLETKEIFPIDLDFKQSIFDEVNVKGRLSAKEVLDIVGYSGKEWKTNFKDIEGNNTNENLYTAFLKIIANEEKEFPKEFKLTIEDDIKVTKIHSSASKIKEFVKENFSSLGINTSILDFNPEFDGKDFEKQSSYQLWHLLYSYEGDDSASGNEKLYELLEKKFSFKKEHSKILAEIGFSPDYGSLSSKAMRKIITHLKAGFSYGGRKDKPEEPSACEFAGYKSHSKNSLTKEQLANRILKEKLEILPKNSLRNPVVEKILNQMINVVNEVSKEYGRPDEIRIELARELKKNAEERANMTSEIGKATLLHQKYAEILQKEYGIKVPSRNDIIRYKLYLELANNGFKDLYTGQKIEKENIFTDKYDIDHIIPQSRFFDDSFSNKVLVPRGANLKKGNATAFDYLEMEGKDQLEKFLNTIKDLFDKSLISKAKFEKLQKKGSEIGDGFIQRDLRDTQYIAKKAKEILFEITNSVVSTSGRITDKLREDWNLVNTMKELNLDKYKKLGLTETVINSKGEEKERITDWSKRNDHRHHAMDALTVAFTTHNHIQYLNHLNARKDEKHNQHIIISNIENLITKVFEKKKGSSKRKFIEPIHNFRIEAKKHLDEILISHKTKNKVVTKNINKAKKKGGVVSKVVLTPRGQLHKETIYGSSKFLKTKEEKVSVKFDLETINKVQNEKFRIALLERLKEFNGDSKKAFTGKNVLAKNPIYLNDEKTENVPESVILAWYEIGYTIRKAVNPDNFKDYKNLEKVIDNGVKEILKNRLDAFKGNAKEAFSDLEKNPIWLNESKGIAIKTVTITGISNVQSLHNQKDHLGKDILDENGNKLPVDFVSTGNNHHLAVYINENLELDDNVVSLYEAVERVNQGIDIVDKSYKSNDGYHFLFSLKQNEMFLFPSEDFNPKEVDLFDDKNLSLISKNMFRVQKISKVGYGNSFVRDFVFRHHLETSVEEKKELRNITYVQLKSLEGLRNVVKVRLNHIGKIVQVNEY</sequence>
<keyword evidence="10" id="KW-0464">Manganese</keyword>
<evidence type="ECO:0000313" key="17">
    <source>
        <dbReference type="Proteomes" id="UP000238314"/>
    </source>
</evidence>
<dbReference type="NCBIfam" id="TIGR01865">
    <property type="entry name" value="cas_Csn1"/>
    <property type="match status" value="1"/>
</dbReference>